<dbReference type="PROSITE" id="PS52016">
    <property type="entry name" value="TONB_DEPENDENT_REC_3"/>
    <property type="match status" value="1"/>
</dbReference>
<dbReference type="Pfam" id="PF00593">
    <property type="entry name" value="TonB_dep_Rec_b-barrel"/>
    <property type="match status" value="1"/>
</dbReference>
<evidence type="ECO:0000256" key="5">
    <source>
        <dbReference type="ARBA" id="ARBA00022496"/>
    </source>
</evidence>
<dbReference type="InterPro" id="IPR037066">
    <property type="entry name" value="Plug_dom_sf"/>
</dbReference>
<evidence type="ECO:0000256" key="2">
    <source>
        <dbReference type="ARBA" id="ARBA00009810"/>
    </source>
</evidence>
<evidence type="ECO:0000256" key="10">
    <source>
        <dbReference type="ARBA" id="ARBA00023077"/>
    </source>
</evidence>
<dbReference type="InterPro" id="IPR036942">
    <property type="entry name" value="Beta-barrel_TonB_sf"/>
</dbReference>
<dbReference type="InterPro" id="IPR039426">
    <property type="entry name" value="TonB-dep_rcpt-like"/>
</dbReference>
<evidence type="ECO:0000256" key="15">
    <source>
        <dbReference type="RuleBase" id="RU003357"/>
    </source>
</evidence>
<comment type="similarity">
    <text evidence="2 14 15">Belongs to the TonB-dependent receptor family.</text>
</comment>
<evidence type="ECO:0000259" key="18">
    <source>
        <dbReference type="Pfam" id="PF07715"/>
    </source>
</evidence>
<keyword evidence="12 19" id="KW-0675">Receptor</keyword>
<dbReference type="SUPFAM" id="SSF56935">
    <property type="entry name" value="Porins"/>
    <property type="match status" value="1"/>
</dbReference>
<evidence type="ECO:0000256" key="16">
    <source>
        <dbReference type="SAM" id="SignalP"/>
    </source>
</evidence>
<dbReference type="InterPro" id="IPR012910">
    <property type="entry name" value="Plug_dom"/>
</dbReference>
<keyword evidence="4 14" id="KW-1134">Transmembrane beta strand</keyword>
<evidence type="ECO:0000256" key="9">
    <source>
        <dbReference type="ARBA" id="ARBA00023065"/>
    </source>
</evidence>
<keyword evidence="10 15" id="KW-0798">TonB box</keyword>
<evidence type="ECO:0000256" key="7">
    <source>
        <dbReference type="ARBA" id="ARBA00022729"/>
    </source>
</evidence>
<evidence type="ECO:0000256" key="14">
    <source>
        <dbReference type="PROSITE-ProRule" id="PRU01360"/>
    </source>
</evidence>
<keyword evidence="11 14" id="KW-0472">Membrane</keyword>
<organism evidence="19 20">
    <name type="scientific">Novosphingobium chloroacetimidivorans</name>
    <dbReference type="NCBI Taxonomy" id="1428314"/>
    <lineage>
        <taxon>Bacteria</taxon>
        <taxon>Pseudomonadati</taxon>
        <taxon>Pseudomonadota</taxon>
        <taxon>Alphaproteobacteria</taxon>
        <taxon>Sphingomonadales</taxon>
        <taxon>Sphingomonadaceae</taxon>
        <taxon>Novosphingobium</taxon>
    </lineage>
</organism>
<proteinExistence type="inferred from homology"/>
<dbReference type="Proteomes" id="UP000555448">
    <property type="component" value="Unassembled WGS sequence"/>
</dbReference>
<dbReference type="Pfam" id="PF07715">
    <property type="entry name" value="Plug"/>
    <property type="match status" value="1"/>
</dbReference>
<sequence>MTSKLSPSAARRTFLALSCIAPAFAGAAHAQQTDTPERSLGTVTVTDTAIEEGSYKVDKPSSPKFTAPLVNTPRSVTVVPAQVIKDTASASLVEALRTVPGLTFGAGEGGNPLGDRPFIRGFDSQASTYLDGVRDIGAQSREIFAVEQIEVVKGSDSAMGGRGSAGGSINLVSKMPTSERFVAASGAIGTDDYKRATLDVNQPINDLVGVRVAAMWHDQDIAGRDALFSKRWGVAPSVKIGLDGPTSLTIGYYHLESDELPDSGIPYLYTGANAPAGVTETAPARRYTTISGVEVNRPRDAFYGLKNRDFRKTNVNNLTARFQHEFDGGVTIRNTSRYGHSTQGYVWTQPDDQQGNVFGLRNAAGLITAPGDQVWRRANTRYSFAEGLINQTDLFGEKTFLGLRHNFAASLEFAWENAGNGTYVSNAATGAAISTGSSVSPRCSAQNIARFNCTSVSNPNSNDPWVSYAADDSNVLAGVERSQRKTWTLTKIESYGASLFDTITITDSLLLNLGGRYDHYKVQVSPGLAATSTAAPRSWVERNDDLWNYQAGLVFKPTPQTSLYVSTSSSATPPGSFLAQGSEGNALGTSGTTVNGVVLTPLTAQQLTDQLKIEKTKSYEVGAKANLFNESLSLSLAAFQTDTKNARTTGPNNTVEFIGERRIRGIEFGFNGNITPEWSVFGGYTYMDAEIRDGGFTATTAVDSATGQTRTLLAPSVNTGKPFPNTPKHSFTAFTNYNVTDRFTVGGGAIYMSKVYGGFQEVGARTIRNGVVIIPGQVVGRMVPSYWRFDANASFKVNDAIQIQANVQNVANKLYYDKAFTAHYANQAAGRTAILTVNVKY</sequence>
<evidence type="ECO:0000256" key="3">
    <source>
        <dbReference type="ARBA" id="ARBA00022448"/>
    </source>
</evidence>
<evidence type="ECO:0000256" key="8">
    <source>
        <dbReference type="ARBA" id="ARBA00023004"/>
    </source>
</evidence>
<reference evidence="19 20" key="1">
    <citation type="submission" date="2020-08" db="EMBL/GenBank/DDBJ databases">
        <title>Functional genomics of gut bacteria from endangered species of beetles.</title>
        <authorList>
            <person name="Carlos-Shanley C."/>
        </authorList>
    </citation>
    <scope>NUCLEOTIDE SEQUENCE [LARGE SCALE GENOMIC DNA]</scope>
    <source>
        <strain evidence="19 20">S00245</strain>
    </source>
</reference>
<comment type="caution">
    <text evidence="19">The sequence shown here is derived from an EMBL/GenBank/DDBJ whole genome shotgun (WGS) entry which is preliminary data.</text>
</comment>
<evidence type="ECO:0000256" key="12">
    <source>
        <dbReference type="ARBA" id="ARBA00023170"/>
    </source>
</evidence>
<dbReference type="GO" id="GO:0015891">
    <property type="term" value="P:siderophore transport"/>
    <property type="evidence" value="ECO:0007669"/>
    <property type="project" value="UniProtKB-ARBA"/>
</dbReference>
<evidence type="ECO:0000259" key="17">
    <source>
        <dbReference type="Pfam" id="PF00593"/>
    </source>
</evidence>
<feature type="domain" description="TonB-dependent receptor plug" evidence="18">
    <location>
        <begin position="69"/>
        <end position="167"/>
    </location>
</feature>
<dbReference type="GO" id="GO:0009279">
    <property type="term" value="C:cell outer membrane"/>
    <property type="evidence" value="ECO:0007669"/>
    <property type="project" value="UniProtKB-SubCell"/>
</dbReference>
<dbReference type="Gene3D" id="2.170.130.10">
    <property type="entry name" value="TonB-dependent receptor, plug domain"/>
    <property type="match status" value="1"/>
</dbReference>
<dbReference type="PANTHER" id="PTHR32552:SF89">
    <property type="entry name" value="CATECHOLATE SIDEROPHORE RECEPTOR FIU"/>
    <property type="match status" value="1"/>
</dbReference>
<evidence type="ECO:0000256" key="6">
    <source>
        <dbReference type="ARBA" id="ARBA00022692"/>
    </source>
</evidence>
<dbReference type="RefSeq" id="WP_184242964.1">
    <property type="nucleotide sequence ID" value="NZ_JACHLR010000003.1"/>
</dbReference>
<feature type="signal peptide" evidence="16">
    <location>
        <begin position="1"/>
        <end position="30"/>
    </location>
</feature>
<keyword evidence="9" id="KW-0406">Ion transport</keyword>
<evidence type="ECO:0000256" key="13">
    <source>
        <dbReference type="ARBA" id="ARBA00023237"/>
    </source>
</evidence>
<feature type="domain" description="TonB-dependent receptor-like beta-barrel" evidence="17">
    <location>
        <begin position="266"/>
        <end position="810"/>
    </location>
</feature>
<accession>A0A7W7K7L0</accession>
<keyword evidence="20" id="KW-1185">Reference proteome</keyword>
<keyword evidence="7 16" id="KW-0732">Signal</keyword>
<keyword evidence="3 14" id="KW-0813">Transport</keyword>
<evidence type="ECO:0000256" key="4">
    <source>
        <dbReference type="ARBA" id="ARBA00022452"/>
    </source>
</evidence>
<dbReference type="PANTHER" id="PTHR32552">
    <property type="entry name" value="FERRICHROME IRON RECEPTOR-RELATED"/>
    <property type="match status" value="1"/>
</dbReference>
<name>A0A7W7K7L0_9SPHN</name>
<dbReference type="EMBL" id="JACHLR010000003">
    <property type="protein sequence ID" value="MBB4857695.1"/>
    <property type="molecule type" value="Genomic_DNA"/>
</dbReference>
<keyword evidence="8" id="KW-0408">Iron</keyword>
<dbReference type="AlphaFoldDB" id="A0A7W7K7L0"/>
<protein>
    <submittedName>
        <fullName evidence="19">Catecholate siderophore receptor</fullName>
    </submittedName>
</protein>
<evidence type="ECO:0000313" key="20">
    <source>
        <dbReference type="Proteomes" id="UP000555448"/>
    </source>
</evidence>
<comment type="subcellular location">
    <subcellularLocation>
        <location evidence="1 14">Cell outer membrane</location>
        <topology evidence="1 14">Multi-pass membrane protein</topology>
    </subcellularLocation>
</comment>
<keyword evidence="5" id="KW-0410">Iron transport</keyword>
<evidence type="ECO:0000313" key="19">
    <source>
        <dbReference type="EMBL" id="MBB4857695.1"/>
    </source>
</evidence>
<dbReference type="InterPro" id="IPR000531">
    <property type="entry name" value="Beta-barrel_TonB"/>
</dbReference>
<keyword evidence="6 14" id="KW-0812">Transmembrane</keyword>
<dbReference type="CDD" id="cd01347">
    <property type="entry name" value="ligand_gated_channel"/>
    <property type="match status" value="1"/>
</dbReference>
<gene>
    <name evidence="19" type="ORF">HNO88_001006</name>
</gene>
<evidence type="ECO:0000256" key="1">
    <source>
        <dbReference type="ARBA" id="ARBA00004571"/>
    </source>
</evidence>
<keyword evidence="13 14" id="KW-0998">Cell outer membrane</keyword>
<dbReference type="Gene3D" id="2.40.170.20">
    <property type="entry name" value="TonB-dependent receptor, beta-barrel domain"/>
    <property type="match status" value="1"/>
</dbReference>
<feature type="chain" id="PRO_5030518372" evidence="16">
    <location>
        <begin position="31"/>
        <end position="841"/>
    </location>
</feature>
<evidence type="ECO:0000256" key="11">
    <source>
        <dbReference type="ARBA" id="ARBA00023136"/>
    </source>
</evidence>
<dbReference type="GO" id="GO:0015344">
    <property type="term" value="F:siderophore uptake transmembrane transporter activity"/>
    <property type="evidence" value="ECO:0007669"/>
    <property type="project" value="TreeGrafter"/>
</dbReference>
<dbReference type="FunFam" id="2.170.130.10:FF:000001">
    <property type="entry name" value="Catecholate siderophore TonB-dependent receptor"/>
    <property type="match status" value="1"/>
</dbReference>